<dbReference type="SUPFAM" id="SSF53649">
    <property type="entry name" value="Alkaline phosphatase-like"/>
    <property type="match status" value="1"/>
</dbReference>
<reference evidence="1" key="1">
    <citation type="submission" date="2018-01" db="EMBL/GenBank/DDBJ databases">
        <authorList>
            <person name="Gaut B.S."/>
            <person name="Morton B.R."/>
            <person name="Clegg M.T."/>
            <person name="Duvall M.R."/>
        </authorList>
    </citation>
    <scope>NUCLEOTIDE SEQUENCE</scope>
    <source>
        <strain evidence="1">Cupriavidus taiwanensis STM 8555</strain>
    </source>
</reference>
<dbReference type="Gene3D" id="3.40.720.10">
    <property type="entry name" value="Alkaline Phosphatase, subunit A"/>
    <property type="match status" value="1"/>
</dbReference>
<dbReference type="AlphaFoldDB" id="A0A375HEQ3"/>
<proteinExistence type="predicted"/>
<sequence>MAPVRRKAIAGLRSQDQRLGELISALKTNGLYASTNLVIVSDDGHTSVSGPLSLYPLRAITRCAGLRQALMSTVLPAAQTWLQSARYQTPGSPSRGMCVRQTCTSRGFKAYDGSGCTTSTLYGLQANGRPTVPVKIDSKVTLAARRVQSSKRSAQD</sequence>
<dbReference type="InterPro" id="IPR017850">
    <property type="entry name" value="Alkaline_phosphatase_core_sf"/>
</dbReference>
<keyword evidence="1" id="KW-0614">Plasmid</keyword>
<dbReference type="InterPro" id="IPR002591">
    <property type="entry name" value="Phosphodiest/P_Trfase"/>
</dbReference>
<gene>
    <name evidence="1" type="ORF">CBM2612_P0208</name>
</gene>
<geneLocation type="plasmid" evidence="1">
    <name>I</name>
</geneLocation>
<dbReference type="EMBL" id="LT984809">
    <property type="protein sequence ID" value="SPD48863.1"/>
    <property type="molecule type" value="Genomic_DNA"/>
</dbReference>
<evidence type="ECO:0000313" key="1">
    <source>
        <dbReference type="EMBL" id="SPD48863.1"/>
    </source>
</evidence>
<dbReference type="Pfam" id="PF01663">
    <property type="entry name" value="Phosphodiest"/>
    <property type="match status" value="1"/>
</dbReference>
<name>A0A375HEQ3_9BURK</name>
<protein>
    <submittedName>
        <fullName evidence="1">Type I phosphodiesterase/nucleotide pyrophosphatase</fullName>
    </submittedName>
</protein>
<accession>A0A375HEQ3</accession>
<organism evidence="1">
    <name type="scientific">Cupriavidus taiwanensis</name>
    <dbReference type="NCBI Taxonomy" id="164546"/>
    <lineage>
        <taxon>Bacteria</taxon>
        <taxon>Pseudomonadati</taxon>
        <taxon>Pseudomonadota</taxon>
        <taxon>Betaproteobacteria</taxon>
        <taxon>Burkholderiales</taxon>
        <taxon>Burkholderiaceae</taxon>
        <taxon>Cupriavidus</taxon>
    </lineage>
</organism>